<dbReference type="GO" id="GO:0005737">
    <property type="term" value="C:cytoplasm"/>
    <property type="evidence" value="ECO:0007669"/>
    <property type="project" value="UniProtKB-SubCell"/>
</dbReference>
<dbReference type="InterPro" id="IPR013750">
    <property type="entry name" value="GHMP_kinase_C_dom"/>
</dbReference>
<evidence type="ECO:0000256" key="4">
    <source>
        <dbReference type="ARBA" id="ARBA00017858"/>
    </source>
</evidence>
<dbReference type="AlphaFoldDB" id="A0A3P5WFY2"/>
<feature type="domain" description="GHMP kinase N-terminal" evidence="14">
    <location>
        <begin position="60"/>
        <end position="142"/>
    </location>
</feature>
<keyword evidence="8 13" id="KW-0547">Nucleotide-binding</keyword>
<dbReference type="Pfam" id="PF00288">
    <property type="entry name" value="GHMP_kinases_N"/>
    <property type="match status" value="1"/>
</dbReference>
<dbReference type="PANTHER" id="PTHR20861:SF1">
    <property type="entry name" value="HOMOSERINE KINASE"/>
    <property type="match status" value="1"/>
</dbReference>
<dbReference type="EC" id="2.7.1.39" evidence="3 13"/>
<dbReference type="SUPFAM" id="SSF55060">
    <property type="entry name" value="GHMP Kinase, C-terminal domain"/>
    <property type="match status" value="1"/>
</dbReference>
<dbReference type="HAMAP" id="MF_00384">
    <property type="entry name" value="Homoser_kinase"/>
    <property type="match status" value="1"/>
</dbReference>
<dbReference type="Gene3D" id="3.30.70.890">
    <property type="entry name" value="GHMP kinase, C-terminal domain"/>
    <property type="match status" value="1"/>
</dbReference>
<keyword evidence="10 13" id="KW-0067">ATP-binding</keyword>
<evidence type="ECO:0000256" key="6">
    <source>
        <dbReference type="ARBA" id="ARBA00022679"/>
    </source>
</evidence>
<evidence type="ECO:0000256" key="1">
    <source>
        <dbReference type="ARBA" id="ARBA00005015"/>
    </source>
</evidence>
<gene>
    <name evidence="13 16" type="primary">thrB</name>
    <name evidence="16" type="ORF">FILTAD_00141</name>
</gene>
<evidence type="ECO:0000256" key="9">
    <source>
        <dbReference type="ARBA" id="ARBA00022777"/>
    </source>
</evidence>
<keyword evidence="6 13" id="KW-0808">Transferase</keyword>
<name>A0A3P5WFY2_9BACL</name>
<dbReference type="GO" id="GO:0005524">
    <property type="term" value="F:ATP binding"/>
    <property type="evidence" value="ECO:0007669"/>
    <property type="project" value="UniProtKB-UniRule"/>
</dbReference>
<evidence type="ECO:0000256" key="5">
    <source>
        <dbReference type="ARBA" id="ARBA00022605"/>
    </source>
</evidence>
<comment type="similarity">
    <text evidence="2 13">Belongs to the GHMP kinase family. Homoserine kinase subfamily.</text>
</comment>
<sequence>MGRDGFSVVVPATTANLGPGFDSIGLALSLYMTVDVLPAEEWKVINEGDEYKSLPVGEENLIVKTILDVAARYKQISPPLQLTVKTDIPLGKGLGSSATAIAAGIVIADHLLELKLSLKEKVKIGSESEGHADNVSAALLGGVTVSYFNGEDIDVIHIKEPNIGAVILVPPNALRTEESRGLLPAKLDHAEGVLGSAASSVMTAAIAQDDWETAGWMMEKDIFHEAYRKQLFQEFDAIRKKCKDLGAYGMTISGAGPSLFIAVKQGDQANLAKTLAVAFPYYTAIAVSPSILGARVN</sequence>
<dbReference type="Gene3D" id="3.30.230.10">
    <property type="match status" value="1"/>
</dbReference>
<dbReference type="NCBIfam" id="TIGR00191">
    <property type="entry name" value="thrB"/>
    <property type="match status" value="1"/>
</dbReference>
<dbReference type="InterPro" id="IPR000870">
    <property type="entry name" value="Homoserine_kinase"/>
</dbReference>
<dbReference type="PRINTS" id="PR00958">
    <property type="entry name" value="HOMSERKINASE"/>
</dbReference>
<dbReference type="InterPro" id="IPR014721">
    <property type="entry name" value="Ribsml_uS5_D2-typ_fold_subgr"/>
</dbReference>
<comment type="function">
    <text evidence="12 13">Catalyzes the ATP-dependent phosphorylation of L-homoserine to L-homoserine phosphate.</text>
</comment>
<evidence type="ECO:0000256" key="11">
    <source>
        <dbReference type="ARBA" id="ARBA00049375"/>
    </source>
</evidence>
<dbReference type="RefSeq" id="WP_124068597.1">
    <property type="nucleotide sequence ID" value="NZ_CBCRXF010000027.1"/>
</dbReference>
<feature type="binding site" evidence="13">
    <location>
        <begin position="89"/>
        <end position="99"/>
    </location>
    <ligand>
        <name>ATP</name>
        <dbReference type="ChEBI" id="CHEBI:30616"/>
    </ligand>
</feature>
<comment type="catalytic activity">
    <reaction evidence="11 13">
        <text>L-homoserine + ATP = O-phospho-L-homoserine + ADP + H(+)</text>
        <dbReference type="Rhea" id="RHEA:13985"/>
        <dbReference type="ChEBI" id="CHEBI:15378"/>
        <dbReference type="ChEBI" id="CHEBI:30616"/>
        <dbReference type="ChEBI" id="CHEBI:57476"/>
        <dbReference type="ChEBI" id="CHEBI:57590"/>
        <dbReference type="ChEBI" id="CHEBI:456216"/>
        <dbReference type="EC" id="2.7.1.39"/>
    </reaction>
</comment>
<dbReference type="PIRSF" id="PIRSF000676">
    <property type="entry name" value="Homoser_kin"/>
    <property type="match status" value="1"/>
</dbReference>
<evidence type="ECO:0000256" key="7">
    <source>
        <dbReference type="ARBA" id="ARBA00022697"/>
    </source>
</evidence>
<dbReference type="OrthoDB" id="9769912at2"/>
<comment type="pathway">
    <text evidence="1 13">Amino-acid biosynthesis; L-threonine biosynthesis; L-threonine from L-aspartate: step 4/5.</text>
</comment>
<keyword evidence="13" id="KW-0963">Cytoplasm</keyword>
<dbReference type="InterPro" id="IPR006203">
    <property type="entry name" value="GHMP_knse_ATP-bd_CS"/>
</dbReference>
<protein>
    <recommendedName>
        <fullName evidence="4 13">Homoserine kinase</fullName>
        <shortName evidence="13">HK</shortName>
        <shortName evidence="13">HSK</shortName>
        <ecNumber evidence="3 13">2.7.1.39</ecNumber>
    </recommendedName>
</protein>
<dbReference type="InterPro" id="IPR006204">
    <property type="entry name" value="GHMP_kinase_N_dom"/>
</dbReference>
<comment type="subcellular location">
    <subcellularLocation>
        <location evidence="13">Cytoplasm</location>
    </subcellularLocation>
</comment>
<dbReference type="Pfam" id="PF08544">
    <property type="entry name" value="GHMP_kinases_C"/>
    <property type="match status" value="1"/>
</dbReference>
<evidence type="ECO:0000313" key="17">
    <source>
        <dbReference type="Proteomes" id="UP000270468"/>
    </source>
</evidence>
<dbReference type="PANTHER" id="PTHR20861">
    <property type="entry name" value="HOMOSERINE/4-DIPHOSPHOCYTIDYL-2-C-METHYL-D-ERYTHRITOL KINASE"/>
    <property type="match status" value="1"/>
</dbReference>
<dbReference type="PROSITE" id="PS00627">
    <property type="entry name" value="GHMP_KINASES_ATP"/>
    <property type="match status" value="1"/>
</dbReference>
<feature type="domain" description="GHMP kinase C-terminal" evidence="15">
    <location>
        <begin position="203"/>
        <end position="272"/>
    </location>
</feature>
<keyword evidence="9 13" id="KW-0418">Kinase</keyword>
<dbReference type="EMBL" id="UXAV01000013">
    <property type="protein sequence ID" value="VDC18761.1"/>
    <property type="molecule type" value="Genomic_DNA"/>
</dbReference>
<keyword evidence="7 13" id="KW-0791">Threonine biosynthesis</keyword>
<evidence type="ECO:0000259" key="14">
    <source>
        <dbReference type="Pfam" id="PF00288"/>
    </source>
</evidence>
<evidence type="ECO:0000256" key="3">
    <source>
        <dbReference type="ARBA" id="ARBA00012078"/>
    </source>
</evidence>
<evidence type="ECO:0000256" key="10">
    <source>
        <dbReference type="ARBA" id="ARBA00022840"/>
    </source>
</evidence>
<evidence type="ECO:0000259" key="15">
    <source>
        <dbReference type="Pfam" id="PF08544"/>
    </source>
</evidence>
<organism evidence="16 17">
    <name type="scientific">Filibacter tadaridae</name>
    <dbReference type="NCBI Taxonomy" id="2483811"/>
    <lineage>
        <taxon>Bacteria</taxon>
        <taxon>Bacillati</taxon>
        <taxon>Bacillota</taxon>
        <taxon>Bacilli</taxon>
        <taxon>Bacillales</taxon>
        <taxon>Caryophanaceae</taxon>
        <taxon>Filibacter</taxon>
    </lineage>
</organism>
<evidence type="ECO:0000256" key="13">
    <source>
        <dbReference type="HAMAP-Rule" id="MF_00384"/>
    </source>
</evidence>
<dbReference type="Proteomes" id="UP000270468">
    <property type="component" value="Unassembled WGS sequence"/>
</dbReference>
<dbReference type="InterPro" id="IPR020568">
    <property type="entry name" value="Ribosomal_Su5_D2-typ_SF"/>
</dbReference>
<evidence type="ECO:0000256" key="8">
    <source>
        <dbReference type="ARBA" id="ARBA00022741"/>
    </source>
</evidence>
<evidence type="ECO:0000256" key="12">
    <source>
        <dbReference type="ARBA" id="ARBA00049954"/>
    </source>
</evidence>
<evidence type="ECO:0000256" key="2">
    <source>
        <dbReference type="ARBA" id="ARBA00007370"/>
    </source>
</evidence>
<keyword evidence="5 13" id="KW-0028">Amino-acid biosynthesis</keyword>
<dbReference type="InterPro" id="IPR036554">
    <property type="entry name" value="GHMP_kinase_C_sf"/>
</dbReference>
<proteinExistence type="inferred from homology"/>
<dbReference type="GO" id="GO:0004413">
    <property type="term" value="F:homoserine kinase activity"/>
    <property type="evidence" value="ECO:0007669"/>
    <property type="project" value="UniProtKB-UniRule"/>
</dbReference>
<keyword evidence="17" id="KW-1185">Reference proteome</keyword>
<dbReference type="UniPathway" id="UPA00050">
    <property type="reaction ID" value="UER00064"/>
</dbReference>
<evidence type="ECO:0000313" key="16">
    <source>
        <dbReference type="EMBL" id="VDC18761.1"/>
    </source>
</evidence>
<reference evidence="16 17" key="1">
    <citation type="submission" date="2018-11" db="EMBL/GenBank/DDBJ databases">
        <authorList>
            <person name="Criscuolo A."/>
        </authorList>
    </citation>
    <scope>NUCLEOTIDE SEQUENCE [LARGE SCALE GENOMIC DNA]</scope>
    <source>
        <strain evidence="16">ATB-66</strain>
    </source>
</reference>
<accession>A0A3P5WFY2</accession>
<dbReference type="SUPFAM" id="SSF54211">
    <property type="entry name" value="Ribosomal protein S5 domain 2-like"/>
    <property type="match status" value="1"/>
</dbReference>
<dbReference type="GO" id="GO:0009088">
    <property type="term" value="P:threonine biosynthetic process"/>
    <property type="evidence" value="ECO:0007669"/>
    <property type="project" value="UniProtKB-UniRule"/>
</dbReference>